<dbReference type="AlphaFoldDB" id="A0A7Y1MVS9"/>
<dbReference type="Proteomes" id="UP000542111">
    <property type="component" value="Unassembled WGS sequence"/>
</dbReference>
<dbReference type="EMBL" id="JAAQYP010000089">
    <property type="protein sequence ID" value="NNA99268.1"/>
    <property type="molecule type" value="Genomic_DNA"/>
</dbReference>
<evidence type="ECO:0000259" key="1">
    <source>
        <dbReference type="Pfam" id="PF04448"/>
    </source>
</evidence>
<comment type="caution">
    <text evidence="2">The sequence shown here is derived from an EMBL/GenBank/DDBJ whole genome shotgun (WGS) entry which is preliminary data.</text>
</comment>
<name>A0A7Y1MVS9_9PSED</name>
<reference evidence="2 3" key="1">
    <citation type="journal article" date="2020" name="Front. Microbiol.">
        <title>Genetic Organization of the aprX-lipA2 Operon Affects the Proteolytic Potential of Pseudomonas Species in Milk.</title>
        <authorList>
            <person name="Maier C."/>
            <person name="Huptas C."/>
            <person name="von Neubeck M."/>
            <person name="Scherer S."/>
            <person name="Wenning M."/>
            <person name="Lucking G."/>
        </authorList>
    </citation>
    <scope>NUCLEOTIDE SEQUENCE [LARGE SCALE GENOMIC DNA]</scope>
    <source>
        <strain evidence="2 3">G4779</strain>
    </source>
</reference>
<organism evidence="2 3">
    <name type="scientific">Pseudomonas gessardii</name>
    <dbReference type="NCBI Taxonomy" id="78544"/>
    <lineage>
        <taxon>Bacteria</taxon>
        <taxon>Pseudomonadati</taxon>
        <taxon>Pseudomonadota</taxon>
        <taxon>Gammaproteobacteria</taxon>
        <taxon>Pseudomonadales</taxon>
        <taxon>Pseudomonadaceae</taxon>
        <taxon>Pseudomonas</taxon>
    </lineage>
</organism>
<evidence type="ECO:0000313" key="2">
    <source>
        <dbReference type="EMBL" id="NNA99268.1"/>
    </source>
</evidence>
<accession>A0A7Y1MVS9</accession>
<dbReference type="Pfam" id="PF04448">
    <property type="entry name" value="DUF551"/>
    <property type="match status" value="1"/>
</dbReference>
<feature type="domain" description="DUF551" evidence="1">
    <location>
        <begin position="4"/>
        <end position="65"/>
    </location>
</feature>
<sequence>MSDWIKITDAMPEAPVDVQVYCDDTKEQFVAFHDKKRKQFTYATDSEGNRIGCLPTHWKPLGPAPTE</sequence>
<proteinExistence type="predicted"/>
<dbReference type="RefSeq" id="WP_169899376.1">
    <property type="nucleotide sequence ID" value="NZ_JAAQYP010000089.1"/>
</dbReference>
<gene>
    <name evidence="2" type="ORF">HBO33_29450</name>
</gene>
<evidence type="ECO:0000313" key="3">
    <source>
        <dbReference type="Proteomes" id="UP000542111"/>
    </source>
</evidence>
<protein>
    <submittedName>
        <fullName evidence="2">DUF551 domain-containing protein</fullName>
    </submittedName>
</protein>
<dbReference type="InterPro" id="IPR007539">
    <property type="entry name" value="DUF551"/>
</dbReference>